<dbReference type="InParanoid" id="A0A0C3AGB0"/>
<reference evidence="1 2" key="1">
    <citation type="submission" date="2014-04" db="EMBL/GenBank/DDBJ databases">
        <authorList>
            <consortium name="DOE Joint Genome Institute"/>
            <person name="Kuo A."/>
            <person name="Kohler A."/>
            <person name="Nagy L.G."/>
            <person name="Floudas D."/>
            <person name="Copeland A."/>
            <person name="Barry K.W."/>
            <person name="Cichocki N."/>
            <person name="Veneault-Fourrey C."/>
            <person name="LaButti K."/>
            <person name="Lindquist E.A."/>
            <person name="Lipzen A."/>
            <person name="Lundell T."/>
            <person name="Morin E."/>
            <person name="Murat C."/>
            <person name="Sun H."/>
            <person name="Tunlid A."/>
            <person name="Henrissat B."/>
            <person name="Grigoriev I.V."/>
            <person name="Hibbett D.S."/>
            <person name="Martin F."/>
            <person name="Nordberg H.P."/>
            <person name="Cantor M.N."/>
            <person name="Hua S.X."/>
        </authorList>
    </citation>
    <scope>NUCLEOTIDE SEQUENCE [LARGE SCALE GENOMIC DNA]</scope>
    <source>
        <strain evidence="1 2">Foug A</strain>
    </source>
</reference>
<organism evidence="1 2">
    <name type="scientific">Scleroderma citrinum Foug A</name>
    <dbReference type="NCBI Taxonomy" id="1036808"/>
    <lineage>
        <taxon>Eukaryota</taxon>
        <taxon>Fungi</taxon>
        <taxon>Dikarya</taxon>
        <taxon>Basidiomycota</taxon>
        <taxon>Agaricomycotina</taxon>
        <taxon>Agaricomycetes</taxon>
        <taxon>Agaricomycetidae</taxon>
        <taxon>Boletales</taxon>
        <taxon>Sclerodermatineae</taxon>
        <taxon>Sclerodermataceae</taxon>
        <taxon>Scleroderma</taxon>
    </lineage>
</organism>
<name>A0A0C3AGB0_9AGAM</name>
<gene>
    <name evidence="1" type="ORF">SCLCIDRAFT_675929</name>
</gene>
<evidence type="ECO:0000313" key="1">
    <source>
        <dbReference type="EMBL" id="KIM63962.1"/>
    </source>
</evidence>
<protein>
    <submittedName>
        <fullName evidence="1">Uncharacterized protein</fullName>
    </submittedName>
</protein>
<sequence>MQIFIHPLRHHRNSVEDPAQTIHIVSRRSRPFSNSTRCSEFVVTSTSQRFCLERWASGPEPHAGR</sequence>
<dbReference type="AlphaFoldDB" id="A0A0C3AGB0"/>
<reference evidence="2" key="2">
    <citation type="submission" date="2015-01" db="EMBL/GenBank/DDBJ databases">
        <title>Evolutionary Origins and Diversification of the Mycorrhizal Mutualists.</title>
        <authorList>
            <consortium name="DOE Joint Genome Institute"/>
            <consortium name="Mycorrhizal Genomics Consortium"/>
            <person name="Kohler A."/>
            <person name="Kuo A."/>
            <person name="Nagy L.G."/>
            <person name="Floudas D."/>
            <person name="Copeland A."/>
            <person name="Barry K.W."/>
            <person name="Cichocki N."/>
            <person name="Veneault-Fourrey C."/>
            <person name="LaButti K."/>
            <person name="Lindquist E.A."/>
            <person name="Lipzen A."/>
            <person name="Lundell T."/>
            <person name="Morin E."/>
            <person name="Murat C."/>
            <person name="Riley R."/>
            <person name="Ohm R."/>
            <person name="Sun H."/>
            <person name="Tunlid A."/>
            <person name="Henrissat B."/>
            <person name="Grigoriev I.V."/>
            <person name="Hibbett D.S."/>
            <person name="Martin F."/>
        </authorList>
    </citation>
    <scope>NUCLEOTIDE SEQUENCE [LARGE SCALE GENOMIC DNA]</scope>
    <source>
        <strain evidence="2">Foug A</strain>
    </source>
</reference>
<proteinExistence type="predicted"/>
<evidence type="ECO:0000313" key="2">
    <source>
        <dbReference type="Proteomes" id="UP000053989"/>
    </source>
</evidence>
<accession>A0A0C3AGB0</accession>
<dbReference type="HOGENOM" id="CLU_2851040_0_0_1"/>
<keyword evidence="2" id="KW-1185">Reference proteome</keyword>
<dbReference type="EMBL" id="KN822031">
    <property type="protein sequence ID" value="KIM63962.1"/>
    <property type="molecule type" value="Genomic_DNA"/>
</dbReference>
<dbReference type="Proteomes" id="UP000053989">
    <property type="component" value="Unassembled WGS sequence"/>
</dbReference>